<evidence type="ECO:0008006" key="4">
    <source>
        <dbReference type="Google" id="ProtNLM"/>
    </source>
</evidence>
<reference evidence="3" key="2">
    <citation type="journal article" date="2011" name="J. Biotechnol.">
        <title>Genome sequence of B. amyloliquefaciens type strain DSM7(T) reveals differences to plant-associated B. amyloliquefaciens FZB42.</title>
        <authorList>
            <person name="Ruckert C."/>
            <person name="Blom J."/>
            <person name="Chen X."/>
            <person name="Reva O."/>
            <person name="Borriss R."/>
        </authorList>
    </citation>
    <scope>NUCLEOTIDE SEQUENCE [LARGE SCALE GENOMIC DNA]</scope>
    <source>
        <strain evidence="3">DSM 7</strain>
    </source>
</reference>
<dbReference type="CDD" id="cd14670">
    <property type="entry name" value="BslA_like"/>
    <property type="match status" value="1"/>
</dbReference>
<dbReference type="InterPro" id="IPR038480">
    <property type="entry name" value="YuaB-like_sf"/>
</dbReference>
<evidence type="ECO:0000313" key="3">
    <source>
        <dbReference type="Proteomes" id="UP000006562"/>
    </source>
</evidence>
<dbReference type="AlphaFoldDB" id="A0A9P1JJC7"/>
<evidence type="ECO:0000313" key="2">
    <source>
        <dbReference type="EMBL" id="CBI44000.1"/>
    </source>
</evidence>
<accession>A0A9P1JJC7</accession>
<dbReference type="Pfam" id="PF17735">
    <property type="entry name" value="BslA"/>
    <property type="match status" value="1"/>
</dbReference>
<feature type="signal peptide" evidence="1">
    <location>
        <begin position="1"/>
        <end position="30"/>
    </location>
</feature>
<dbReference type="EMBL" id="FN597644">
    <property type="protein sequence ID" value="CBI44000.1"/>
    <property type="molecule type" value="Genomic_DNA"/>
</dbReference>
<protein>
    <recommendedName>
        <fullName evidence="4">Biofilm hydrophobic layer component</fullName>
    </recommendedName>
</protein>
<name>A0A9P1JJC7_BACAS</name>
<organism evidence="2 3">
    <name type="scientific">Bacillus amyloliquefaciens (strain ATCC 23350 / DSM 7 / BCRC 11601 / CCUG 28519 / NBRC 15535 / NRRL B-14393 / F)</name>
    <dbReference type="NCBI Taxonomy" id="692420"/>
    <lineage>
        <taxon>Bacteria</taxon>
        <taxon>Bacillati</taxon>
        <taxon>Bacillota</taxon>
        <taxon>Bacilli</taxon>
        <taxon>Bacillales</taxon>
        <taxon>Bacillaceae</taxon>
        <taxon>Bacillus</taxon>
        <taxon>Bacillus amyloliquefaciens group</taxon>
    </lineage>
</organism>
<feature type="chain" id="PRO_5040307179" description="Biofilm hydrophobic layer component" evidence="1">
    <location>
        <begin position="31"/>
        <end position="181"/>
    </location>
</feature>
<dbReference type="Gene3D" id="2.60.40.3490">
    <property type="match status" value="1"/>
</dbReference>
<evidence type="ECO:0000256" key="1">
    <source>
        <dbReference type="SAM" id="SignalP"/>
    </source>
</evidence>
<sequence length="181" mass="19863">MKMKHKFFSTVMASLFGLVLLLSLPTASFAAESSSTVHEPEMSTKATATLFAKYTGASQQEWSFSDIELTYRPNTILSLGVMEFTLPSGFTATTKDTVNGHALRERQILNNGKTVRLPLNIDLIGAAEFKLSLNNKTLPAAGTYKFRAENKSLSIGSKFYAEDTIVVQKRSTPPTQPCNCK</sequence>
<dbReference type="NCBIfam" id="NF041825">
    <property type="entry name" value="hydrophobin_BslA"/>
    <property type="match status" value="1"/>
</dbReference>
<reference evidence="2 3" key="1">
    <citation type="journal article" date="2011" name="Int. J. Syst. Evol. Microbiol.">
        <title>Relationship of Bacillus amyloliquefaciens clades associated with strains DSM 7T and FZB42T: a proposal for Bacillus amyloliquefaciens subsp. amyloliquefaciens subsp. nov. and Bacillus amyloliquefaciens subsp. plantarum subsp. nov. based on complete genome sequence comparisons.</title>
        <authorList>
            <person name="Borriss R."/>
            <person name="Chen X.H."/>
            <person name="Rueckert C."/>
            <person name="Blom J."/>
            <person name="Becker A."/>
            <person name="Baumgarth B."/>
            <person name="Fan B."/>
            <person name="Pukall R."/>
            <person name="Schumann P."/>
            <person name="Sproer C."/>
            <person name="Junge H."/>
            <person name="Vater J."/>
            <person name="Puhler A."/>
            <person name="Klenk H.P."/>
        </authorList>
    </citation>
    <scope>NUCLEOTIDE SEQUENCE [LARGE SCALE GENOMIC DNA]</scope>
    <source>
        <strain evidence="3">DSM 7</strain>
    </source>
</reference>
<dbReference type="Proteomes" id="UP000006562">
    <property type="component" value="Chromosome"/>
</dbReference>
<dbReference type="KEGG" id="bao:BAMF_2874"/>
<keyword evidence="3" id="KW-1185">Reference proteome</keyword>
<keyword evidence="1" id="KW-0732">Signal</keyword>
<gene>
    <name evidence="2" type="primary">yuaB</name>
    <name evidence="2" type="ordered locus">BAMF_2874</name>
</gene>
<proteinExistence type="predicted"/>
<dbReference type="InterPro" id="IPR034650">
    <property type="entry name" value="YuaB-like"/>
</dbReference>